<dbReference type="AlphaFoldDB" id="A0A812PP36"/>
<accession>A0A812PP36</accession>
<feature type="coiled-coil region" evidence="1">
    <location>
        <begin position="333"/>
        <end position="393"/>
    </location>
</feature>
<keyword evidence="4" id="KW-1185">Reference proteome</keyword>
<feature type="region of interest" description="Disordered" evidence="2">
    <location>
        <begin position="430"/>
        <end position="449"/>
    </location>
</feature>
<dbReference type="Proteomes" id="UP000601435">
    <property type="component" value="Unassembled WGS sequence"/>
</dbReference>
<proteinExistence type="predicted"/>
<evidence type="ECO:0000256" key="1">
    <source>
        <dbReference type="SAM" id="Coils"/>
    </source>
</evidence>
<dbReference type="OrthoDB" id="434702at2759"/>
<feature type="non-terminal residue" evidence="3">
    <location>
        <position position="1"/>
    </location>
</feature>
<reference evidence="3" key="1">
    <citation type="submission" date="2021-02" db="EMBL/GenBank/DDBJ databases">
        <authorList>
            <person name="Dougan E. K."/>
            <person name="Rhodes N."/>
            <person name="Thang M."/>
            <person name="Chan C."/>
        </authorList>
    </citation>
    <scope>NUCLEOTIDE SEQUENCE</scope>
</reference>
<protein>
    <submittedName>
        <fullName evidence="3">Uncharacterized protein</fullName>
    </submittedName>
</protein>
<evidence type="ECO:0000313" key="3">
    <source>
        <dbReference type="EMBL" id="CAE7354771.1"/>
    </source>
</evidence>
<sequence>MEILWYGNSVSVLQLLDPSANVTVLAKSKEEALVVGRIRYGDAFPKVFNLECSEEGEATKLPELQSSKAAIAACVRNETDMATVIDIASKMDKIFAVVIAGPMVPDDIAHGEMTGKTSFIAMVRKADRAEKLQQLLEKSSKDHVGYENSVYNPQPGSPSSTLTPVLQQPGANAGKRRFIEDALTELRRKSGRGDIDTLKGALMSTTRKSQEQFERQAESLHKVRAEARIPVAYWQVDSGLRHMRDLVSSEHRARIQDEKRLCDEIAEATKQAMSTTKSELQSLLRKQAEAVAIDVERVRRVNADRADRLSRYVDAALKDAGILKQGDGDARLVRDLKEQLAALQKDVAQQAQAFEHRSAELAEELRSKLQRGAESQKEEAKLFRREAEKVAQDSERRTVARQDELEGRLETYVRHFDNSINAVQAAVLRPWREPDPGLGSRYSSGTPSQ</sequence>
<dbReference type="EMBL" id="CAJNJA010015008">
    <property type="protein sequence ID" value="CAE7354771.1"/>
    <property type="molecule type" value="Genomic_DNA"/>
</dbReference>
<comment type="caution">
    <text evidence="3">The sequence shown here is derived from an EMBL/GenBank/DDBJ whole genome shotgun (WGS) entry which is preliminary data.</text>
</comment>
<evidence type="ECO:0000256" key="2">
    <source>
        <dbReference type="SAM" id="MobiDB-lite"/>
    </source>
</evidence>
<feature type="compositionally biased region" description="Polar residues" evidence="2">
    <location>
        <begin position="149"/>
        <end position="170"/>
    </location>
</feature>
<gene>
    <name evidence="3" type="ORF">SNEC2469_LOCUS9258</name>
</gene>
<organism evidence="3 4">
    <name type="scientific">Symbiodinium necroappetens</name>
    <dbReference type="NCBI Taxonomy" id="1628268"/>
    <lineage>
        <taxon>Eukaryota</taxon>
        <taxon>Sar</taxon>
        <taxon>Alveolata</taxon>
        <taxon>Dinophyceae</taxon>
        <taxon>Suessiales</taxon>
        <taxon>Symbiodiniaceae</taxon>
        <taxon>Symbiodinium</taxon>
    </lineage>
</organism>
<feature type="region of interest" description="Disordered" evidence="2">
    <location>
        <begin position="143"/>
        <end position="171"/>
    </location>
</feature>
<evidence type="ECO:0000313" key="4">
    <source>
        <dbReference type="Proteomes" id="UP000601435"/>
    </source>
</evidence>
<keyword evidence="1" id="KW-0175">Coiled coil</keyword>
<name>A0A812PP36_9DINO</name>